<evidence type="ECO:0000313" key="4">
    <source>
        <dbReference type="Proteomes" id="UP001283341"/>
    </source>
</evidence>
<feature type="region of interest" description="Disordered" evidence="2">
    <location>
        <begin position="31"/>
        <end position="53"/>
    </location>
</feature>
<protein>
    <recommendedName>
        <fullName evidence="5">Zn(2)-C6 fungal-type domain-containing protein</fullName>
    </recommendedName>
</protein>
<reference evidence="3" key="2">
    <citation type="submission" date="2023-06" db="EMBL/GenBank/DDBJ databases">
        <authorList>
            <consortium name="Lawrence Berkeley National Laboratory"/>
            <person name="Haridas S."/>
            <person name="Hensen N."/>
            <person name="Bonometti L."/>
            <person name="Westerberg I."/>
            <person name="Brannstrom I.O."/>
            <person name="Guillou S."/>
            <person name="Cros-Aarteil S."/>
            <person name="Calhoun S."/>
            <person name="Kuo A."/>
            <person name="Mondo S."/>
            <person name="Pangilinan J."/>
            <person name="Riley R."/>
            <person name="Labutti K."/>
            <person name="Andreopoulos B."/>
            <person name="Lipzen A."/>
            <person name="Chen C."/>
            <person name="Yanf M."/>
            <person name="Daum C."/>
            <person name="Ng V."/>
            <person name="Clum A."/>
            <person name="Steindorff A."/>
            <person name="Ohm R."/>
            <person name="Martin F."/>
            <person name="Silar P."/>
            <person name="Natvig D."/>
            <person name="Lalanne C."/>
            <person name="Gautier V."/>
            <person name="Ament-Velasquez S.L."/>
            <person name="Kruys A."/>
            <person name="Hutchinson M.I."/>
            <person name="Powell A.J."/>
            <person name="Barry K."/>
            <person name="Miller A.N."/>
            <person name="Grigoriev I.V."/>
            <person name="Debuchy R."/>
            <person name="Gladieux P."/>
            <person name="Thoren M.H."/>
            <person name="Johannesson H."/>
        </authorList>
    </citation>
    <scope>NUCLEOTIDE SEQUENCE</scope>
    <source>
        <strain evidence="3">CBS 118394</strain>
    </source>
</reference>
<evidence type="ECO:0000313" key="3">
    <source>
        <dbReference type="EMBL" id="KAK3318100.1"/>
    </source>
</evidence>
<organism evidence="3 4">
    <name type="scientific">Apodospora peruviana</name>
    <dbReference type="NCBI Taxonomy" id="516989"/>
    <lineage>
        <taxon>Eukaryota</taxon>
        <taxon>Fungi</taxon>
        <taxon>Dikarya</taxon>
        <taxon>Ascomycota</taxon>
        <taxon>Pezizomycotina</taxon>
        <taxon>Sordariomycetes</taxon>
        <taxon>Sordariomycetidae</taxon>
        <taxon>Sordariales</taxon>
        <taxon>Lasiosphaeriaceae</taxon>
        <taxon>Apodospora</taxon>
    </lineage>
</organism>
<evidence type="ECO:0000256" key="2">
    <source>
        <dbReference type="SAM" id="MobiDB-lite"/>
    </source>
</evidence>
<keyword evidence="4" id="KW-1185">Reference proteome</keyword>
<evidence type="ECO:0008006" key="5">
    <source>
        <dbReference type="Google" id="ProtNLM"/>
    </source>
</evidence>
<feature type="compositionally biased region" description="Low complexity" evidence="2">
    <location>
        <begin position="84"/>
        <end position="101"/>
    </location>
</feature>
<name>A0AAE0I483_9PEZI</name>
<reference evidence="3" key="1">
    <citation type="journal article" date="2023" name="Mol. Phylogenet. Evol.">
        <title>Genome-scale phylogeny and comparative genomics of the fungal order Sordariales.</title>
        <authorList>
            <person name="Hensen N."/>
            <person name="Bonometti L."/>
            <person name="Westerberg I."/>
            <person name="Brannstrom I.O."/>
            <person name="Guillou S."/>
            <person name="Cros-Aarteil S."/>
            <person name="Calhoun S."/>
            <person name="Haridas S."/>
            <person name="Kuo A."/>
            <person name="Mondo S."/>
            <person name="Pangilinan J."/>
            <person name="Riley R."/>
            <person name="LaButti K."/>
            <person name="Andreopoulos B."/>
            <person name="Lipzen A."/>
            <person name="Chen C."/>
            <person name="Yan M."/>
            <person name="Daum C."/>
            <person name="Ng V."/>
            <person name="Clum A."/>
            <person name="Steindorff A."/>
            <person name="Ohm R.A."/>
            <person name="Martin F."/>
            <person name="Silar P."/>
            <person name="Natvig D.O."/>
            <person name="Lalanne C."/>
            <person name="Gautier V."/>
            <person name="Ament-Velasquez S.L."/>
            <person name="Kruys A."/>
            <person name="Hutchinson M.I."/>
            <person name="Powell A.J."/>
            <person name="Barry K."/>
            <person name="Miller A.N."/>
            <person name="Grigoriev I.V."/>
            <person name="Debuchy R."/>
            <person name="Gladieux P."/>
            <person name="Hiltunen Thoren M."/>
            <person name="Johannesson H."/>
        </authorList>
    </citation>
    <scope>NUCLEOTIDE SEQUENCE</scope>
    <source>
        <strain evidence="3">CBS 118394</strain>
    </source>
</reference>
<gene>
    <name evidence="3" type="ORF">B0H66DRAFT_225379</name>
</gene>
<comment type="caution">
    <text evidence="3">The sequence shown here is derived from an EMBL/GenBank/DDBJ whole genome shotgun (WGS) entry which is preliminary data.</text>
</comment>
<dbReference type="EMBL" id="JAUEDM010000004">
    <property type="protein sequence ID" value="KAK3318100.1"/>
    <property type="molecule type" value="Genomic_DNA"/>
</dbReference>
<feature type="compositionally biased region" description="Gly residues" evidence="2">
    <location>
        <begin position="34"/>
        <end position="46"/>
    </location>
</feature>
<feature type="region of interest" description="Disordered" evidence="2">
    <location>
        <begin position="170"/>
        <end position="201"/>
    </location>
</feature>
<keyword evidence="1" id="KW-0539">Nucleus</keyword>
<dbReference type="AlphaFoldDB" id="A0AAE0I483"/>
<dbReference type="Proteomes" id="UP001283341">
    <property type="component" value="Unassembled WGS sequence"/>
</dbReference>
<proteinExistence type="predicted"/>
<dbReference type="InterPro" id="IPR036864">
    <property type="entry name" value="Zn2-C6_fun-type_DNA-bd_sf"/>
</dbReference>
<dbReference type="InterPro" id="IPR001138">
    <property type="entry name" value="Zn2Cys6_DnaBD"/>
</dbReference>
<evidence type="ECO:0000256" key="1">
    <source>
        <dbReference type="ARBA" id="ARBA00023242"/>
    </source>
</evidence>
<sequence>MTTTDNSGRIPLLRETCNRCRELKVRCRANFSGTIGGTGSGTGPRGAHGPSPDRTVTACLRCSRAGAVCTYGPKQRSGRPRAPSVRAPASNNNSSSSCQKSSAHRSSVHKPPSGPPSPAISPHNQAFPSSISSGQRSLHSSSFDWTHILSPPDLLPENFSGGLDSDGITALLDGRRPSGSVADTMTTASGHDPSSPPPVWDMDPSCDITAQLPSKEEYPSHRGSEDDMVKDISELMSLNVRIYQLQVQIGTTPPMLALCDDIASITRSFLGILEHMVEKSRESSCHLSNHVDNSAFPSELSGVPSRHQADDRLEPSLRRQLIEVTVYANDNFGSTCDTVDASTFLLILACYQRLVDLFKDVCLSIHTNLQEHEDGGSELQTSTTAQVVMTTELISHLLERLDRGLQRLTATNPLTLSPSTAASSSSRPSIVAAPHTLPSAFDTSAGTSELGIWSATDSDGARHTLRLNTSTSFLGAGVAVDAMTRRQAALREHIGIIKHSIQESDRV</sequence>
<feature type="compositionally biased region" description="Polar residues" evidence="2">
    <location>
        <begin position="123"/>
        <end position="138"/>
    </location>
</feature>
<accession>A0AAE0I483</accession>
<dbReference type="GO" id="GO:0000981">
    <property type="term" value="F:DNA-binding transcription factor activity, RNA polymerase II-specific"/>
    <property type="evidence" value="ECO:0007669"/>
    <property type="project" value="InterPro"/>
</dbReference>
<dbReference type="Gene3D" id="4.10.240.10">
    <property type="entry name" value="Zn(2)-C6 fungal-type DNA-binding domain"/>
    <property type="match status" value="1"/>
</dbReference>
<dbReference type="GO" id="GO:0008270">
    <property type="term" value="F:zinc ion binding"/>
    <property type="evidence" value="ECO:0007669"/>
    <property type="project" value="InterPro"/>
</dbReference>
<feature type="region of interest" description="Disordered" evidence="2">
    <location>
        <begin position="70"/>
        <end position="138"/>
    </location>
</feature>
<dbReference type="CDD" id="cd00067">
    <property type="entry name" value="GAL4"/>
    <property type="match status" value="1"/>
</dbReference>